<feature type="compositionally biased region" description="Polar residues" evidence="10">
    <location>
        <begin position="413"/>
        <end position="423"/>
    </location>
</feature>
<organism evidence="12 13">
    <name type="scientific">Byssochlamys spectabilis</name>
    <name type="common">Paecilomyces variotii</name>
    <dbReference type="NCBI Taxonomy" id="264951"/>
    <lineage>
        <taxon>Eukaryota</taxon>
        <taxon>Fungi</taxon>
        <taxon>Dikarya</taxon>
        <taxon>Ascomycota</taxon>
        <taxon>Pezizomycotina</taxon>
        <taxon>Eurotiomycetes</taxon>
        <taxon>Eurotiomycetidae</taxon>
        <taxon>Eurotiales</taxon>
        <taxon>Thermoascaceae</taxon>
        <taxon>Paecilomyces</taxon>
    </lineage>
</organism>
<dbReference type="GeneID" id="39594657"/>
<evidence type="ECO:0000256" key="7">
    <source>
        <dbReference type="ARBA" id="ARBA00023163"/>
    </source>
</evidence>
<evidence type="ECO:0000256" key="6">
    <source>
        <dbReference type="ARBA" id="ARBA00023015"/>
    </source>
</evidence>
<proteinExistence type="predicted"/>
<evidence type="ECO:0000256" key="5">
    <source>
        <dbReference type="ARBA" id="ARBA00022833"/>
    </source>
</evidence>
<dbReference type="AlphaFoldDB" id="A0A443I074"/>
<evidence type="ECO:0000313" key="13">
    <source>
        <dbReference type="Proteomes" id="UP000283841"/>
    </source>
</evidence>
<keyword evidence="13" id="KW-1185">Reference proteome</keyword>
<evidence type="ECO:0000256" key="2">
    <source>
        <dbReference type="ARBA" id="ARBA00022723"/>
    </source>
</evidence>
<feature type="compositionally biased region" description="Low complexity" evidence="10">
    <location>
        <begin position="228"/>
        <end position="243"/>
    </location>
</feature>
<feature type="region of interest" description="Disordered" evidence="10">
    <location>
        <begin position="453"/>
        <end position="609"/>
    </location>
</feature>
<feature type="compositionally biased region" description="Basic and acidic residues" evidence="10">
    <location>
        <begin position="96"/>
        <end position="108"/>
    </location>
</feature>
<feature type="region of interest" description="Disordered" evidence="10">
    <location>
        <begin position="195"/>
        <end position="322"/>
    </location>
</feature>
<feature type="domain" description="C2H2-type" evidence="11">
    <location>
        <begin position="154"/>
        <end position="181"/>
    </location>
</feature>
<keyword evidence="7" id="KW-0804">Transcription</keyword>
<gene>
    <name evidence="12" type="ORF">C8Q69DRAFT_137524</name>
</gene>
<dbReference type="Proteomes" id="UP000283841">
    <property type="component" value="Unassembled WGS sequence"/>
</dbReference>
<dbReference type="FunFam" id="3.30.160.60:FF:000758">
    <property type="entry name" value="C2H2 transcription factor, putative"/>
    <property type="match status" value="1"/>
</dbReference>
<evidence type="ECO:0000256" key="10">
    <source>
        <dbReference type="SAM" id="MobiDB-lite"/>
    </source>
</evidence>
<feature type="compositionally biased region" description="Low complexity" evidence="10">
    <location>
        <begin position="295"/>
        <end position="306"/>
    </location>
</feature>
<feature type="domain" description="C2H2-type" evidence="11">
    <location>
        <begin position="123"/>
        <end position="153"/>
    </location>
</feature>
<name>A0A443I074_BYSSP</name>
<keyword evidence="4 9" id="KW-0863">Zinc-finger</keyword>
<dbReference type="PROSITE" id="PS50157">
    <property type="entry name" value="ZINC_FINGER_C2H2_2"/>
    <property type="match status" value="2"/>
</dbReference>
<evidence type="ECO:0000256" key="4">
    <source>
        <dbReference type="ARBA" id="ARBA00022771"/>
    </source>
</evidence>
<evidence type="ECO:0000256" key="9">
    <source>
        <dbReference type="PROSITE-ProRule" id="PRU00042"/>
    </source>
</evidence>
<sequence length="695" mass="74296">MTSFLPVNNIPAPRDHTMDDATTPTTPRPNSTNLPRKHESSPQSQTKNSEDGTQNTQNLAEEGSRSNDTAQSNSASSNKESRSPQQATDDNAAESDGDRDGSGNESDHGGSGPPSKKKKGQRFFCTDFPPCNLSFTRSEHLARHIRKHTGERPFQCHCSRRFSRLDNLRQHAQTVHVNEEIPGDSLAATGTRFQRQIRTDRVRPQGRARAGTAGSQGTHSRGHSRNLSASSITSTASTFSQSQDIRRRPPPLIMANDGTARARLTLDTMGEPPTTPPAQIRVGPPGQSPSGPHYAPASAFPSAGGSPHFGSPMSSTSHASGFWDGKTAARRLSVPSGPNPFIPPHGTTYPPTYVSSLPPSHPSYSNSGVFASPASSNYSLSREEPTLSPAEAELRRRTWHPSTYSGYPRPATSGLSHYQTPETLQPAFGSGTSGEQPPRLPGIESFDKVIPQHRPMTPPVRKPSPMQIDGGGRPQGITPGFAPHGLPTVRPPPPISGPGHRRGHVSWDMSLHRLDISDRPSPRDPPHWGSSSIPESHSTVSRTFGPYGVSRDHPDNREPGQAPEPSTPQNKRSSWYNGPPSSNVPGSQANRTSPEDSSSSEGVTTPSTSSLEYHPAIVHSNGYVEPHHPPLPVEASHSACAPLPHPAPGYQTNPGNGARSDFFGASSNHGGGMGRLEALVAVATSENKGGTKLYI</sequence>
<dbReference type="Gene3D" id="3.30.160.60">
    <property type="entry name" value="Classic Zinc Finger"/>
    <property type="match status" value="2"/>
</dbReference>
<feature type="compositionally biased region" description="Polar residues" evidence="10">
    <location>
        <begin position="529"/>
        <end position="542"/>
    </location>
</feature>
<feature type="compositionally biased region" description="Polar residues" evidence="10">
    <location>
        <begin position="567"/>
        <end position="609"/>
    </location>
</feature>
<evidence type="ECO:0000256" key="8">
    <source>
        <dbReference type="ARBA" id="ARBA00023242"/>
    </source>
</evidence>
<keyword evidence="6" id="KW-0805">Transcription regulation</keyword>
<comment type="subcellular location">
    <subcellularLocation>
        <location evidence="1">Nucleus</location>
    </subcellularLocation>
</comment>
<keyword evidence="8" id="KW-0539">Nucleus</keyword>
<dbReference type="VEuPathDB" id="FungiDB:C8Q69DRAFT_137524"/>
<feature type="compositionally biased region" description="Low complexity" evidence="10">
    <location>
        <begin position="22"/>
        <end position="34"/>
    </location>
</feature>
<evidence type="ECO:0000256" key="1">
    <source>
        <dbReference type="ARBA" id="ARBA00004123"/>
    </source>
</evidence>
<dbReference type="SUPFAM" id="SSF57667">
    <property type="entry name" value="beta-beta-alpha zinc fingers"/>
    <property type="match status" value="1"/>
</dbReference>
<dbReference type="PANTHER" id="PTHR19818:SF139">
    <property type="entry name" value="PAIR-RULE PROTEIN ODD-PAIRED"/>
    <property type="match status" value="1"/>
</dbReference>
<dbReference type="PANTHER" id="PTHR19818">
    <property type="entry name" value="ZINC FINGER PROTEIN ZIC AND GLI"/>
    <property type="match status" value="1"/>
</dbReference>
<dbReference type="GO" id="GO:0008270">
    <property type="term" value="F:zinc ion binding"/>
    <property type="evidence" value="ECO:0007669"/>
    <property type="project" value="UniProtKB-KW"/>
</dbReference>
<evidence type="ECO:0000256" key="3">
    <source>
        <dbReference type="ARBA" id="ARBA00022737"/>
    </source>
</evidence>
<keyword evidence="5" id="KW-0862">Zinc</keyword>
<dbReference type="EMBL" id="RCNU01000002">
    <property type="protein sequence ID" value="RWQ97465.1"/>
    <property type="molecule type" value="Genomic_DNA"/>
</dbReference>
<keyword evidence="3" id="KW-0677">Repeat</keyword>
<feature type="compositionally biased region" description="Basic and acidic residues" evidence="10">
    <location>
        <begin position="510"/>
        <end position="526"/>
    </location>
</feature>
<protein>
    <submittedName>
        <fullName evidence="12">Putative C2H2 transcription factor</fullName>
    </submittedName>
</protein>
<dbReference type="FunFam" id="3.30.160.60:FF:000606">
    <property type="entry name" value="C2H2 transcription factor, putative"/>
    <property type="match status" value="1"/>
</dbReference>
<dbReference type="GO" id="GO:0005634">
    <property type="term" value="C:nucleus"/>
    <property type="evidence" value="ECO:0007669"/>
    <property type="project" value="UniProtKB-SubCell"/>
</dbReference>
<dbReference type="RefSeq" id="XP_028487110.1">
    <property type="nucleotide sequence ID" value="XM_028625380.1"/>
</dbReference>
<feature type="region of interest" description="Disordered" evidence="10">
    <location>
        <begin position="401"/>
        <end position="437"/>
    </location>
</feature>
<dbReference type="GO" id="GO:0000981">
    <property type="term" value="F:DNA-binding transcription factor activity, RNA polymerase II-specific"/>
    <property type="evidence" value="ECO:0007669"/>
    <property type="project" value="TreeGrafter"/>
</dbReference>
<dbReference type="GO" id="GO:0045944">
    <property type="term" value="P:positive regulation of transcription by RNA polymerase II"/>
    <property type="evidence" value="ECO:0007669"/>
    <property type="project" value="UniProtKB-ARBA"/>
</dbReference>
<dbReference type="InterPro" id="IPR050329">
    <property type="entry name" value="GLI_C2H2-zinc-finger"/>
</dbReference>
<dbReference type="GO" id="GO:0051701">
    <property type="term" value="P:biological process involved in interaction with host"/>
    <property type="evidence" value="ECO:0007669"/>
    <property type="project" value="UniProtKB-ARBA"/>
</dbReference>
<dbReference type="InterPro" id="IPR013087">
    <property type="entry name" value="Znf_C2H2_type"/>
</dbReference>
<feature type="region of interest" description="Disordered" evidence="10">
    <location>
        <begin position="1"/>
        <end position="121"/>
    </location>
</feature>
<accession>A0A443I074</accession>
<dbReference type="STRING" id="264951.A0A443I074"/>
<dbReference type="InterPro" id="IPR036236">
    <property type="entry name" value="Znf_C2H2_sf"/>
</dbReference>
<evidence type="ECO:0000313" key="12">
    <source>
        <dbReference type="EMBL" id="RWQ97465.1"/>
    </source>
</evidence>
<keyword evidence="2" id="KW-0479">Metal-binding</keyword>
<feature type="compositionally biased region" description="Polar residues" evidence="10">
    <location>
        <begin position="41"/>
        <end position="59"/>
    </location>
</feature>
<dbReference type="GO" id="GO:0000978">
    <property type="term" value="F:RNA polymerase II cis-regulatory region sequence-specific DNA binding"/>
    <property type="evidence" value="ECO:0007669"/>
    <property type="project" value="TreeGrafter"/>
</dbReference>
<comment type="caution">
    <text evidence="12">The sequence shown here is derived from an EMBL/GenBank/DDBJ whole genome shotgun (WGS) entry which is preliminary data.</text>
</comment>
<evidence type="ECO:0000259" key="11">
    <source>
        <dbReference type="PROSITE" id="PS50157"/>
    </source>
</evidence>
<reference evidence="12 13" key="1">
    <citation type="journal article" date="2018" name="Front. Microbiol.">
        <title>Genomic and genetic insights into a cosmopolitan fungus, Paecilomyces variotii (Eurotiales).</title>
        <authorList>
            <person name="Urquhart A.S."/>
            <person name="Mondo S.J."/>
            <person name="Makela M.R."/>
            <person name="Hane J.K."/>
            <person name="Wiebenga A."/>
            <person name="He G."/>
            <person name="Mihaltcheva S."/>
            <person name="Pangilinan J."/>
            <person name="Lipzen A."/>
            <person name="Barry K."/>
            <person name="de Vries R.P."/>
            <person name="Grigoriev I.V."/>
            <person name="Idnurm A."/>
        </authorList>
    </citation>
    <scope>NUCLEOTIDE SEQUENCE [LARGE SCALE GENOMIC DNA]</scope>
    <source>
        <strain evidence="12 13">CBS 101075</strain>
    </source>
</reference>